<keyword evidence="4 8" id="KW-0863">Zinc-finger</keyword>
<feature type="region of interest" description="Disordered" evidence="10">
    <location>
        <begin position="1379"/>
        <end position="1422"/>
    </location>
</feature>
<feature type="compositionally biased region" description="Basic and acidic residues" evidence="10">
    <location>
        <begin position="2665"/>
        <end position="2674"/>
    </location>
</feature>
<feature type="region of interest" description="Disordered" evidence="10">
    <location>
        <begin position="2622"/>
        <end position="2643"/>
    </location>
</feature>
<dbReference type="SMART" id="SM00501">
    <property type="entry name" value="BRIGHT"/>
    <property type="match status" value="1"/>
</dbReference>
<dbReference type="Gene3D" id="1.20.120.1810">
    <property type="match status" value="1"/>
</dbReference>
<dbReference type="Pfam" id="PF00628">
    <property type="entry name" value="PHD"/>
    <property type="match status" value="2"/>
</dbReference>
<dbReference type="SUPFAM" id="SSF57903">
    <property type="entry name" value="FYVE/PHD zinc finger"/>
    <property type="match status" value="3"/>
</dbReference>
<evidence type="ECO:0000256" key="1">
    <source>
        <dbReference type="ARBA" id="ARBA00004123"/>
    </source>
</evidence>
<dbReference type="Gene3D" id="2.60.120.650">
    <property type="entry name" value="Cupin"/>
    <property type="match status" value="1"/>
</dbReference>
<feature type="domain" description="JmjC" evidence="14">
    <location>
        <begin position="415"/>
        <end position="584"/>
    </location>
</feature>
<dbReference type="InterPro" id="IPR019787">
    <property type="entry name" value="Znf_PHD-finger"/>
</dbReference>
<keyword evidence="7" id="KW-0539">Nucleus</keyword>
<dbReference type="SMART" id="SM00558">
    <property type="entry name" value="JmjC"/>
    <property type="match status" value="1"/>
</dbReference>
<evidence type="ECO:0000259" key="12">
    <source>
        <dbReference type="PROSITE" id="PS51011"/>
    </source>
</evidence>
<dbReference type="GO" id="GO:0003677">
    <property type="term" value="F:DNA binding"/>
    <property type="evidence" value="ECO:0007669"/>
    <property type="project" value="InterPro"/>
</dbReference>
<evidence type="ECO:0000313" key="15">
    <source>
        <dbReference type="EMBL" id="PRW56661.1"/>
    </source>
</evidence>
<feature type="domain" description="JmjN" evidence="13">
    <location>
        <begin position="19"/>
        <end position="62"/>
    </location>
</feature>
<feature type="compositionally biased region" description="Low complexity" evidence="10">
    <location>
        <begin position="2324"/>
        <end position="2335"/>
    </location>
</feature>
<dbReference type="SUPFAM" id="SSF88659">
    <property type="entry name" value="Sigma3 and sigma4 domains of RNA polymerase sigma factors"/>
    <property type="match status" value="1"/>
</dbReference>
<dbReference type="SUPFAM" id="SSF51197">
    <property type="entry name" value="Clavaminate synthase-like"/>
    <property type="match status" value="1"/>
</dbReference>
<dbReference type="InterPro" id="IPR007627">
    <property type="entry name" value="RNA_pol_sigma70_r2"/>
</dbReference>
<feature type="compositionally biased region" description="Low complexity" evidence="10">
    <location>
        <begin position="2273"/>
        <end position="2290"/>
    </location>
</feature>
<dbReference type="CDD" id="cd15543">
    <property type="entry name" value="PHD_RSF1"/>
    <property type="match status" value="1"/>
</dbReference>
<dbReference type="GO" id="GO:0008270">
    <property type="term" value="F:zinc ion binding"/>
    <property type="evidence" value="ECO:0007669"/>
    <property type="project" value="UniProtKB-KW"/>
</dbReference>
<name>A0A2P6TRH4_CHLSO</name>
<feature type="compositionally biased region" description="Basic and acidic residues" evidence="10">
    <location>
        <begin position="2352"/>
        <end position="2361"/>
    </location>
</feature>
<dbReference type="PROSITE" id="PS51184">
    <property type="entry name" value="JMJC"/>
    <property type="match status" value="1"/>
</dbReference>
<keyword evidence="3" id="KW-0677">Repeat</keyword>
<dbReference type="Pfam" id="PF02928">
    <property type="entry name" value="zf-C5HC2"/>
    <property type="match status" value="1"/>
</dbReference>
<feature type="compositionally biased region" description="Low complexity" evidence="10">
    <location>
        <begin position="2576"/>
        <end position="2601"/>
    </location>
</feature>
<dbReference type="InterPro" id="IPR019786">
    <property type="entry name" value="Zinc_finger_PHD-type_CS"/>
</dbReference>
<dbReference type="NCBIfam" id="TIGR02937">
    <property type="entry name" value="sigma70-ECF"/>
    <property type="match status" value="1"/>
</dbReference>
<dbReference type="PROSITE" id="PS51183">
    <property type="entry name" value="JMJN"/>
    <property type="match status" value="1"/>
</dbReference>
<feature type="region of interest" description="Disordered" evidence="10">
    <location>
        <begin position="1305"/>
        <end position="1363"/>
    </location>
</feature>
<feature type="compositionally biased region" description="Low complexity" evidence="10">
    <location>
        <begin position="2371"/>
        <end position="2383"/>
    </location>
</feature>
<dbReference type="InterPro" id="IPR004198">
    <property type="entry name" value="Znf_C5HC2"/>
</dbReference>
<keyword evidence="6" id="KW-0408">Iron</keyword>
<dbReference type="Pfam" id="PF02373">
    <property type="entry name" value="JmjC"/>
    <property type="match status" value="1"/>
</dbReference>
<evidence type="ECO:0000256" key="4">
    <source>
        <dbReference type="ARBA" id="ARBA00022771"/>
    </source>
</evidence>
<feature type="domain" description="ARID" evidence="12">
    <location>
        <begin position="92"/>
        <end position="187"/>
    </location>
</feature>
<proteinExistence type="predicted"/>
<evidence type="ECO:0000256" key="7">
    <source>
        <dbReference type="ARBA" id="ARBA00023242"/>
    </source>
</evidence>
<dbReference type="Pfam" id="PF02375">
    <property type="entry name" value="JmjN"/>
    <property type="match status" value="1"/>
</dbReference>
<keyword evidence="9" id="KW-0175">Coiled coil</keyword>
<dbReference type="STRING" id="3076.A0A2P6TRH4"/>
<dbReference type="Gene3D" id="1.10.150.60">
    <property type="entry name" value="ARID DNA-binding domain"/>
    <property type="match status" value="1"/>
</dbReference>
<feature type="compositionally biased region" description="Low complexity" evidence="10">
    <location>
        <begin position="1345"/>
        <end position="1357"/>
    </location>
</feature>
<dbReference type="InterPro" id="IPR013083">
    <property type="entry name" value="Znf_RING/FYVE/PHD"/>
</dbReference>
<dbReference type="Gene3D" id="1.20.140.160">
    <property type="match status" value="1"/>
</dbReference>
<keyword evidence="5" id="KW-0862">Zinc</keyword>
<dbReference type="GO" id="GO:0141052">
    <property type="term" value="F:histone H3 demethylase activity"/>
    <property type="evidence" value="ECO:0007669"/>
    <property type="project" value="UniProtKB-ARBA"/>
</dbReference>
<evidence type="ECO:0000259" key="11">
    <source>
        <dbReference type="PROSITE" id="PS50016"/>
    </source>
</evidence>
<feature type="compositionally biased region" description="Acidic residues" evidence="10">
    <location>
        <begin position="1313"/>
        <end position="1322"/>
    </location>
</feature>
<dbReference type="PANTHER" id="PTHR10694">
    <property type="entry name" value="LYSINE-SPECIFIC DEMETHYLASE"/>
    <property type="match status" value="1"/>
</dbReference>
<feature type="domain" description="PHD-type" evidence="11">
    <location>
        <begin position="278"/>
        <end position="328"/>
    </location>
</feature>
<dbReference type="InterPro" id="IPR001606">
    <property type="entry name" value="ARID_dom"/>
</dbReference>
<feature type="region of interest" description="Disordered" evidence="10">
    <location>
        <begin position="2659"/>
        <end position="2691"/>
    </location>
</feature>
<evidence type="ECO:0000256" key="2">
    <source>
        <dbReference type="ARBA" id="ARBA00022723"/>
    </source>
</evidence>
<feature type="coiled-coil region" evidence="9">
    <location>
        <begin position="1426"/>
        <end position="1453"/>
    </location>
</feature>
<feature type="compositionally biased region" description="Low complexity" evidence="10">
    <location>
        <begin position="2427"/>
        <end position="2447"/>
    </location>
</feature>
<evidence type="ECO:0000313" key="16">
    <source>
        <dbReference type="Proteomes" id="UP000239899"/>
    </source>
</evidence>
<evidence type="ECO:0000256" key="9">
    <source>
        <dbReference type="SAM" id="Coils"/>
    </source>
</evidence>
<feature type="compositionally biased region" description="Basic residues" evidence="10">
    <location>
        <begin position="2524"/>
        <end position="2533"/>
    </location>
</feature>
<evidence type="ECO:0000256" key="3">
    <source>
        <dbReference type="ARBA" id="ARBA00022737"/>
    </source>
</evidence>
<dbReference type="InterPro" id="IPR014284">
    <property type="entry name" value="RNA_pol_sigma-70_dom"/>
</dbReference>
<dbReference type="SMART" id="SM01014">
    <property type="entry name" value="ARID"/>
    <property type="match status" value="1"/>
</dbReference>
<dbReference type="GO" id="GO:0000785">
    <property type="term" value="C:chromatin"/>
    <property type="evidence" value="ECO:0007669"/>
    <property type="project" value="TreeGrafter"/>
</dbReference>
<feature type="compositionally biased region" description="Low complexity" evidence="10">
    <location>
        <begin position="2147"/>
        <end position="2163"/>
    </location>
</feature>
<feature type="compositionally biased region" description="Low complexity" evidence="10">
    <location>
        <begin position="2457"/>
        <end position="2475"/>
    </location>
</feature>
<dbReference type="SUPFAM" id="SSF88946">
    <property type="entry name" value="Sigma2 domain of RNA polymerase sigma factors"/>
    <property type="match status" value="1"/>
</dbReference>
<feature type="domain" description="PHD-type" evidence="11">
    <location>
        <begin position="1780"/>
        <end position="1834"/>
    </location>
</feature>
<gene>
    <name evidence="15" type="ORF">C2E21_4482</name>
</gene>
<feature type="region of interest" description="Disordered" evidence="10">
    <location>
        <begin position="2836"/>
        <end position="2876"/>
    </location>
</feature>
<feature type="region of interest" description="Disordered" evidence="10">
    <location>
        <begin position="775"/>
        <end position="824"/>
    </location>
</feature>
<dbReference type="SUPFAM" id="SSF46774">
    <property type="entry name" value="ARID-like"/>
    <property type="match status" value="1"/>
</dbReference>
<dbReference type="PROSITE" id="PS50016">
    <property type="entry name" value="ZF_PHD_2"/>
    <property type="match status" value="3"/>
</dbReference>
<keyword evidence="2" id="KW-0479">Metal-binding</keyword>
<dbReference type="InterPro" id="IPR003347">
    <property type="entry name" value="JmjC_dom"/>
</dbReference>
<evidence type="ECO:0000256" key="6">
    <source>
        <dbReference type="ARBA" id="ARBA00023004"/>
    </source>
</evidence>
<feature type="compositionally biased region" description="Gly residues" evidence="10">
    <location>
        <begin position="1323"/>
        <end position="1334"/>
    </location>
</feature>
<dbReference type="Pfam" id="PF01388">
    <property type="entry name" value="ARID"/>
    <property type="match status" value="1"/>
</dbReference>
<feature type="compositionally biased region" description="Acidic residues" evidence="10">
    <location>
        <begin position="2861"/>
        <end position="2871"/>
    </location>
</feature>
<dbReference type="GO" id="GO:0003700">
    <property type="term" value="F:DNA-binding transcription factor activity"/>
    <property type="evidence" value="ECO:0007669"/>
    <property type="project" value="InterPro"/>
</dbReference>
<organism evidence="15 16">
    <name type="scientific">Chlorella sorokiniana</name>
    <name type="common">Freshwater green alga</name>
    <dbReference type="NCBI Taxonomy" id="3076"/>
    <lineage>
        <taxon>Eukaryota</taxon>
        <taxon>Viridiplantae</taxon>
        <taxon>Chlorophyta</taxon>
        <taxon>core chlorophytes</taxon>
        <taxon>Trebouxiophyceae</taxon>
        <taxon>Chlorellales</taxon>
        <taxon>Chlorellaceae</taxon>
        <taxon>Chlorella clade</taxon>
        <taxon>Chlorella</taxon>
    </lineage>
</organism>
<comment type="subcellular location">
    <subcellularLocation>
        <location evidence="1">Nucleus</location>
    </subcellularLocation>
</comment>
<dbReference type="InterPro" id="IPR011011">
    <property type="entry name" value="Znf_FYVE_PHD"/>
</dbReference>
<sequence>MGRRKKERAPPPPLDLPEAPVFRPTPEEWRDPLRFIAQVVRPAVEHTSGICRVVPPAGWVAGLASEFAIDRAALKFNARVQRVDQLQRKHTAVASQRFWNEYQAWMAANGVKRKGGKLNPVFNGREIELDRFHAAVAHRGGYAAVTEDRGWREIANVLDLEDKQGNAAFAVRKLYEKLLLPFDDYCRQRAEGGFGLLDAAKSAVESQTAAAAAAAAAAEAEAEEAGESAVEGMDEDEAAEILSAMLGLAPPSERQKGKKKAKTAEAAAAAAADARPLPAACEKCGGGHAADRLVPCARCPKGWHTFCLAPPLEARPAGEWVCPDCRAQEFEAFAFQDADDYSLEEFESIAATFEEQWFGADCDKLSKKDKEAEFWRIVEDGEDVVEVLYGADLDSGEVGSGFPRAPPLGDRPDSAYSRHPWNLSVLPRQSGRYSSLLRVLDGNIAGVTVPWVYVGMAFSSFCWHVEDHMFYSINYNHWGAPKQWYGVPAWAAARFEAVFRSVLKDQVEAQPDLLFQLLSMLSPRVLVQHGVPVYSATQEAGEFVITFPNSYHGGFCMGVNLGEAVNFAPADWLRLSAAALGRLRHFRKPCVVSQEEMLLRVAREQAALAAGSAASPGGSSGGSPGGEGAAAQQAATASPVTCYYLSKELRRVVDEEWVLRAKLWSEGLRRSRRCELAVGFEEGAKDDAECTFCHLYMHLSAVECGCCPGRRACLHHASHLCGCEMRERRLVYRHSMRELEDIWADVASRVPAETAAQLDSVEAASAAHTAAAAAAAAVKQEQQPAGAQEGEQPKEQQQQQQQQPEVKAEEGQEAPAPAAAAEDGKAAVQGLLQEMESGVAAAEAATQQPVKANVSQQDGPLRPFVSVDICPWDAAELPEWQEALRRACEQWQSDATEALTQGGAKAGQLADLAEECEQYLWGDVSEQTAQLAVRVRAAATFMARLDEALKGKLGLEEVEALLAEEPKPVPDPPGLPKLQEGLTAAREWLEKSQPFLDESHTSDYKALEACAAEAHRIPVALPEAKVLRERAAAARKLADSVRQALPAARGEGRRRGTDQLELEDLRAFQEEAARLRVHMPEMSNLQGVMERVDVWQSRVRALTEMQAPLEELRELVEEAEGLPASMPEVEQIQMLIERAEAWRRQMRAVVTNRSALKRMREVLNAGLRLPVELPELDELRAEIRRREWEDATKRALGARQNTLAYLTELLTTASEVGAEETGLAANLREKVEVAEAWEARAADLLERQGEGVAEGSRPTLDAVHALVNEGFGIGTKMDRLTQLNAQLAASITWVEEARRTLQKAADLAASQAAEEEEEEEGQGEGAAGAGGGSTSGMEVDGEGAAGEASGAPSAGPSQGTTPEPDALAAALMAAAEAGAEAEGSAGGGRRGGGATPPLPAFAKPIKRRGRQPKSKQNEHASGLPELKVIEDLLERYQALLVRAEEEATGLRRLRSVADGWLEEARPVLEQDFVTDDQLELLNRLIAGGEGLGLHLEQVDILKANVEALLWARKVRALLARLHLPEDEPAAAQQAQQDGDAEDAEVADVLRRSVDLVALAAGGQPFEERPPLSEGVELLEEGYILPCDEALYKRLNELVEAGRNFEARAAQVLMLARDGVSFANVIQVAELEPLLATAERLGLRLESLPILRGMLAGFRHWEAGARAITQDASGQPLKPSFAVLAQASSSAKSWPITSPVRIFIDDAVARTGDWMERCRKLLAKRNTGARLDACLDAVAASVDGAVEQFERRLDQEKRLVAAGQPSGGGVAPAQFSADDKSLYCLCQQTFHAATAMHTMIACDGCGDWFHSRCVGLSQSQMRGQRRFTCPICIAIKGNTDPLESCIAKLQRTKRPERDELAALQPELQRLPVQPREGEEVDRLIKKFDRWATATSRAVEVHDMSRSVESGGQVLPLSDGMLHQLLKSSLALEIDATDYADRVLRLLRCNKWRQRAEVAMGPPARQGLEGMQRLLDDADKLEINVRKDVTGVKLLSAMKEGREWAIRARAQVAELKDVKGDAPKFEECAKKAHELLAEGEKLRVKMDAEMEALKEHSKLFCLCQKPFDDAVPMVSCANCKDLYHYRCVGLRAPGAAEGEGDNPPASFRCPLCCMRYGVKYAHFHKLPDSSLDALKQAALRLPPPPPVAAKPGQPSPAAGPSQSPAVGGFTGMSPALAASMAAMAAQMRPGATPMQLPPGVSQEQVQAAFQHVQTMFQQAVQGGAMPTMVPGVGMVPFTPAMLAALQKAATERIAAAQAVARQRASASPAVPPGSQPTAAAGGASGSKAAAKGGEQKEGAAGGKGEAGKKEKGPPKPRKRKKSVEQAAEGGAAAAAAAGAGGKKGDAASGTAAGKEGKEGEKAKTPKRRRVSAEQKAAAAAAAAAAGEGGEGQAAAGGEGAGKPAKTATQRRRAGKTASQAAAEGDKPAAAEQATAEQPPKQQQQEEAGGSKAGGKRRASAAAQQQPASQEGAAAAADAGEEGGGKPGKKKRRREAQLLQEEAGKEAPAGDDGSQPQEGGEGAAAAARRRSGRHKAPAAPLDSKAKKSPYAEDSSEEESELEDAAAPGGLPAFSAAPSGLAAHQQQPAGGAALSSAPRLPPASLIRQRRRQRLVRAAGVAAPAAAAGAPAAAGSGADAQNAEQRRAARWEAMARWLEDGSTAAALDSGQDRQEDDAPRALLPRRRQAGRLSAEEEQELARVVAAGGPRAEGAAAQLAGANMALVHHLARRFDGRGLSRDDVVGEGLGALARAARRYRPGTDARFATFATPVIWQAMQKALHGQSRSVRLPAHHHTDMRRVRAASEQLAAELGHAPRLEAVAHRCDLSVEYTAHLVKQMKQGEGRARLPPLRQPSSRGAPPEPLGPDDESDDAAEVEEHRVHEAAVEREVEALLDSLAQESEKLARVVRLRHRLGEAGAGEVGGTGRLRPFKEVGQALGCTGAHASSLYKQAKIKMESLSQRAAGRAASQPGTRRHLQQQLAAAGRDGRLAAAVSRLSEERQLLLALRCGWFETPWLQGRGRPTFKALAELWGRNACWASNNCTIGAKELRQMLLPFAEDSFKLLHALETQKEPPHCPAQLLQRWDALTRQLPGSQLTNADAELPQIAQPQPVPSMEHSVPSVAGSTMPAAVPAASPAEMAAYAAPAAAPSSSSSAADNAPWPAVPCADGSSAAGASSVVPFRLRQATGPQLDGSNQFDEAAELYSLLARLSEMQSQQRALAGAR</sequence>
<dbReference type="InterPro" id="IPR003349">
    <property type="entry name" value="JmjN"/>
</dbReference>
<dbReference type="InterPro" id="IPR013325">
    <property type="entry name" value="RNA_pol_sigma_r2"/>
</dbReference>
<dbReference type="InterPro" id="IPR013324">
    <property type="entry name" value="RNA_pol_sigma_r3/r4-like"/>
</dbReference>
<dbReference type="Gene3D" id="3.30.40.10">
    <property type="entry name" value="Zinc/RING finger domain, C3HC4 (zinc finger)"/>
    <property type="match status" value="3"/>
</dbReference>
<dbReference type="Pfam" id="PF08429">
    <property type="entry name" value="PLU-1"/>
    <property type="match status" value="3"/>
</dbReference>
<dbReference type="PROSITE" id="PS51011">
    <property type="entry name" value="ARID"/>
    <property type="match status" value="1"/>
</dbReference>
<dbReference type="InterPro" id="IPR001965">
    <property type="entry name" value="Znf_PHD"/>
</dbReference>
<dbReference type="PROSITE" id="PS01359">
    <property type="entry name" value="ZF_PHD_1"/>
    <property type="match status" value="3"/>
</dbReference>
<dbReference type="EMBL" id="LHPG02000008">
    <property type="protein sequence ID" value="PRW56661.1"/>
    <property type="molecule type" value="Genomic_DNA"/>
</dbReference>
<feature type="compositionally biased region" description="Low complexity" evidence="10">
    <location>
        <begin position="775"/>
        <end position="805"/>
    </location>
</feature>
<feature type="compositionally biased region" description="Basic residues" evidence="10">
    <location>
        <begin position="1404"/>
        <end position="1413"/>
    </location>
</feature>
<feature type="compositionally biased region" description="Acidic residues" evidence="10">
    <location>
        <begin position="2550"/>
        <end position="2560"/>
    </location>
</feature>
<dbReference type="GO" id="GO:0006352">
    <property type="term" value="P:DNA-templated transcription initiation"/>
    <property type="evidence" value="ECO:0007669"/>
    <property type="project" value="InterPro"/>
</dbReference>
<feature type="compositionally biased region" description="Gly residues" evidence="10">
    <location>
        <begin position="1384"/>
        <end position="1394"/>
    </location>
</feature>
<dbReference type="InterPro" id="IPR013637">
    <property type="entry name" value="Lys_sp_deMease-like_dom"/>
</dbReference>
<dbReference type="Pfam" id="PF04542">
    <property type="entry name" value="Sigma70_r2"/>
    <property type="match status" value="1"/>
</dbReference>
<evidence type="ECO:0000256" key="10">
    <source>
        <dbReference type="SAM" id="MobiDB-lite"/>
    </source>
</evidence>
<reference evidence="15 16" key="1">
    <citation type="journal article" date="2018" name="Plant J.">
        <title>Genome sequences of Chlorella sorokiniana UTEX 1602 and Micractinium conductrix SAG 241.80: implications to maltose excretion by a green alga.</title>
        <authorList>
            <person name="Arriola M.B."/>
            <person name="Velmurugan N."/>
            <person name="Zhang Y."/>
            <person name="Plunkett M.H."/>
            <person name="Hondzo H."/>
            <person name="Barney B.M."/>
        </authorList>
    </citation>
    <scope>NUCLEOTIDE SEQUENCE [LARGE SCALE GENOMIC DNA]</scope>
    <source>
        <strain evidence="16">UTEX 1602</strain>
    </source>
</reference>
<evidence type="ECO:0000259" key="13">
    <source>
        <dbReference type="PROSITE" id="PS51183"/>
    </source>
</evidence>
<evidence type="ECO:0000259" key="14">
    <source>
        <dbReference type="PROSITE" id="PS51184"/>
    </source>
</evidence>
<dbReference type="GO" id="GO:0005634">
    <property type="term" value="C:nucleus"/>
    <property type="evidence" value="ECO:0007669"/>
    <property type="project" value="UniProtKB-SubCell"/>
</dbReference>
<evidence type="ECO:0000256" key="8">
    <source>
        <dbReference type="PROSITE-ProRule" id="PRU00146"/>
    </source>
</evidence>
<feature type="region of interest" description="Disordered" evidence="10">
    <location>
        <begin position="2138"/>
        <end position="2167"/>
    </location>
</feature>
<feature type="compositionally biased region" description="Gly residues" evidence="10">
    <location>
        <begin position="2384"/>
        <end position="2398"/>
    </location>
</feature>
<feature type="region of interest" description="Disordered" evidence="10">
    <location>
        <begin position="1"/>
        <end position="22"/>
    </location>
</feature>
<feature type="region of interest" description="Disordered" evidence="10">
    <location>
        <begin position="2263"/>
        <end position="2607"/>
    </location>
</feature>
<evidence type="ECO:0000256" key="5">
    <source>
        <dbReference type="ARBA" id="ARBA00022833"/>
    </source>
</evidence>
<feature type="domain" description="PHD-type" evidence="11">
    <location>
        <begin position="2056"/>
        <end position="2113"/>
    </location>
</feature>
<keyword evidence="16" id="KW-1185">Reference proteome</keyword>
<comment type="caution">
    <text evidence="15">The sequence shown here is derived from an EMBL/GenBank/DDBJ whole genome shotgun (WGS) entry which is preliminary data.</text>
</comment>
<dbReference type="SMART" id="SM00545">
    <property type="entry name" value="JmjN"/>
    <property type="match status" value="1"/>
</dbReference>
<protein>
    <submittedName>
        <fullName evidence="15">Transcription factor jumonji domain</fullName>
    </submittedName>
</protein>
<dbReference type="CDD" id="cd16100">
    <property type="entry name" value="ARID"/>
    <property type="match status" value="1"/>
</dbReference>
<dbReference type="Proteomes" id="UP000239899">
    <property type="component" value="Unassembled WGS sequence"/>
</dbReference>
<feature type="compositionally biased region" description="Low complexity" evidence="10">
    <location>
        <begin position="2622"/>
        <end position="2638"/>
    </location>
</feature>
<dbReference type="PANTHER" id="PTHR10694:SF33">
    <property type="entry name" value="LYSINE-SPECIFIC DEMETHYLASE 5"/>
    <property type="match status" value="1"/>
</dbReference>
<dbReference type="SMART" id="SM00249">
    <property type="entry name" value="PHD"/>
    <property type="match status" value="3"/>
</dbReference>
<accession>A0A2P6TRH4</accession>
<dbReference type="InterPro" id="IPR036431">
    <property type="entry name" value="ARID_dom_sf"/>
</dbReference>
<dbReference type="OrthoDB" id="19286at2759"/>